<name>A0ABS3I891_9MICO</name>
<sequence length="318" mass="34340">MTTESTPLSGDADVAICGSGPIGAATACFLTRHRPALRVTLVTDERSDDPEHLATYRYSGGSIRWAWDDPVKREMTEETARFVRELLADGVELDALENTYHLLHTGELIPALNVSAARLVGHLVDTARAGGVSWHPGTTVTAVRPGQGVHVVETSRGTVRARRVLVALGARTPRVVPEHDPEVEKRQLFVLDLPVGELRERLPHTIVPVGKGFAYVFLKRTEGGTRVVVGQEDVVEDHDTSGPVDHWDELLDSGVGDVLPWLRDARVERILWGSDAGHKTLAVTEPAPGLLAASCGSAVRSAAWIGRRLAERLAGPLG</sequence>
<protein>
    <submittedName>
        <fullName evidence="2">FAD-binding oxidoreductase</fullName>
    </submittedName>
</protein>
<reference evidence="3" key="1">
    <citation type="submission" date="2023-07" db="EMBL/GenBank/DDBJ databases">
        <title>Myceligenerans salitolerans sp. nov., a halotolerant actinomycete isolated from a salt lake in Xinjiang, China.</title>
        <authorList>
            <person name="Guan T."/>
        </authorList>
    </citation>
    <scope>NUCLEOTIDE SEQUENCE [LARGE SCALE GENOMIC DNA]</scope>
    <source>
        <strain evidence="3">XHU 5031</strain>
    </source>
</reference>
<dbReference type="Proteomes" id="UP000664617">
    <property type="component" value="Unassembled WGS sequence"/>
</dbReference>
<dbReference type="InterPro" id="IPR006076">
    <property type="entry name" value="FAD-dep_OxRdtase"/>
</dbReference>
<accession>A0ABS3I891</accession>
<dbReference type="Gene3D" id="3.50.50.60">
    <property type="entry name" value="FAD/NAD(P)-binding domain"/>
    <property type="match status" value="2"/>
</dbReference>
<dbReference type="PANTHER" id="PTHR13847">
    <property type="entry name" value="SARCOSINE DEHYDROGENASE-RELATED"/>
    <property type="match status" value="1"/>
</dbReference>
<organism evidence="2 3">
    <name type="scientific">Myceligenerans salitolerans</name>
    <dbReference type="NCBI Taxonomy" id="1230528"/>
    <lineage>
        <taxon>Bacteria</taxon>
        <taxon>Bacillati</taxon>
        <taxon>Actinomycetota</taxon>
        <taxon>Actinomycetes</taxon>
        <taxon>Micrococcales</taxon>
        <taxon>Promicromonosporaceae</taxon>
        <taxon>Myceligenerans</taxon>
    </lineage>
</organism>
<evidence type="ECO:0000313" key="2">
    <source>
        <dbReference type="EMBL" id="MBO0609235.1"/>
    </source>
</evidence>
<comment type="caution">
    <text evidence="2">The sequence shown here is derived from an EMBL/GenBank/DDBJ whole genome shotgun (WGS) entry which is preliminary data.</text>
</comment>
<proteinExistence type="predicted"/>
<dbReference type="InterPro" id="IPR036188">
    <property type="entry name" value="FAD/NAD-bd_sf"/>
</dbReference>
<evidence type="ECO:0000313" key="3">
    <source>
        <dbReference type="Proteomes" id="UP000664617"/>
    </source>
</evidence>
<evidence type="ECO:0000259" key="1">
    <source>
        <dbReference type="Pfam" id="PF01266"/>
    </source>
</evidence>
<dbReference type="RefSeq" id="WP_207275199.1">
    <property type="nucleotide sequence ID" value="NZ_JAFMPK010000038.1"/>
</dbReference>
<dbReference type="EMBL" id="JAFMPK010000038">
    <property type="protein sequence ID" value="MBO0609235.1"/>
    <property type="molecule type" value="Genomic_DNA"/>
</dbReference>
<feature type="domain" description="FAD dependent oxidoreductase" evidence="1">
    <location>
        <begin position="114"/>
        <end position="312"/>
    </location>
</feature>
<keyword evidence="3" id="KW-1185">Reference proteome</keyword>
<feature type="domain" description="FAD dependent oxidoreductase" evidence="1">
    <location>
        <begin position="13"/>
        <end position="102"/>
    </location>
</feature>
<dbReference type="Gene3D" id="3.30.9.10">
    <property type="entry name" value="D-Amino Acid Oxidase, subunit A, domain 2"/>
    <property type="match status" value="1"/>
</dbReference>
<dbReference type="Pfam" id="PF01266">
    <property type="entry name" value="DAO"/>
    <property type="match status" value="2"/>
</dbReference>
<gene>
    <name evidence="2" type="ORF">J0911_09350</name>
</gene>
<dbReference type="SUPFAM" id="SSF51905">
    <property type="entry name" value="FAD/NAD(P)-binding domain"/>
    <property type="match status" value="1"/>
</dbReference>